<dbReference type="GO" id="GO:0005886">
    <property type="term" value="C:plasma membrane"/>
    <property type="evidence" value="ECO:0007669"/>
    <property type="project" value="TreeGrafter"/>
</dbReference>
<proteinExistence type="predicted"/>
<comment type="caution">
    <text evidence="8">The sequence shown here is derived from an EMBL/GenBank/DDBJ whole genome shotgun (WGS) entry which is preliminary data.</text>
</comment>
<sequence length="181" mass="20160">MEDPEKTLGQGAAISKDESESPTSLVNSIDDSQDAVPTEVPTPTRSIIVDWDENDPENPQNFPRSKKFLITCTFAGLTLTFTFGSSIFSAATLQTSERFDVSPEVMILATSLYLVGFGFGPIIFGPMSELYGRKIPLFFGFVVFAILQIPVAVATNLRTVMIFRFLQGQMLRRLQHYQTDY</sequence>
<feature type="region of interest" description="Disordered" evidence="5">
    <location>
        <begin position="1"/>
        <end position="44"/>
    </location>
</feature>
<feature type="transmembrane region" description="Helical" evidence="6">
    <location>
        <begin position="105"/>
        <end position="125"/>
    </location>
</feature>
<evidence type="ECO:0000256" key="1">
    <source>
        <dbReference type="ARBA" id="ARBA00004141"/>
    </source>
</evidence>
<dbReference type="InterPro" id="IPR020846">
    <property type="entry name" value="MFS_dom"/>
</dbReference>
<keyword evidence="3 6" id="KW-1133">Transmembrane helix</keyword>
<dbReference type="Gene3D" id="1.20.1720.10">
    <property type="entry name" value="Multidrug resistance protein D"/>
    <property type="match status" value="1"/>
</dbReference>
<organism evidence="8 9">
    <name type="scientific">Saxophila tyrrhenica</name>
    <dbReference type="NCBI Taxonomy" id="1690608"/>
    <lineage>
        <taxon>Eukaryota</taxon>
        <taxon>Fungi</taxon>
        <taxon>Dikarya</taxon>
        <taxon>Ascomycota</taxon>
        <taxon>Pezizomycotina</taxon>
        <taxon>Dothideomycetes</taxon>
        <taxon>Dothideomycetidae</taxon>
        <taxon>Mycosphaerellales</taxon>
        <taxon>Extremaceae</taxon>
        <taxon>Saxophila</taxon>
    </lineage>
</organism>
<keyword evidence="2 6" id="KW-0812">Transmembrane</keyword>
<accession>A0AAV9PC36</accession>
<dbReference type="GeneID" id="89925537"/>
<dbReference type="InterPro" id="IPR011701">
    <property type="entry name" value="MFS"/>
</dbReference>
<dbReference type="AlphaFoldDB" id="A0AAV9PC36"/>
<feature type="transmembrane region" description="Helical" evidence="6">
    <location>
        <begin position="137"/>
        <end position="163"/>
    </location>
</feature>
<dbReference type="EMBL" id="JAVRRT010000006">
    <property type="protein sequence ID" value="KAK5171047.1"/>
    <property type="molecule type" value="Genomic_DNA"/>
</dbReference>
<dbReference type="PROSITE" id="PS50850">
    <property type="entry name" value="MFS"/>
    <property type="match status" value="1"/>
</dbReference>
<dbReference type="InterPro" id="IPR036259">
    <property type="entry name" value="MFS_trans_sf"/>
</dbReference>
<evidence type="ECO:0000256" key="3">
    <source>
        <dbReference type="ARBA" id="ARBA00022989"/>
    </source>
</evidence>
<evidence type="ECO:0000256" key="2">
    <source>
        <dbReference type="ARBA" id="ARBA00022692"/>
    </source>
</evidence>
<evidence type="ECO:0000259" key="7">
    <source>
        <dbReference type="PROSITE" id="PS50850"/>
    </source>
</evidence>
<dbReference type="RefSeq" id="XP_064660075.1">
    <property type="nucleotide sequence ID" value="XM_064801445.1"/>
</dbReference>
<dbReference type="SUPFAM" id="SSF103473">
    <property type="entry name" value="MFS general substrate transporter"/>
    <property type="match status" value="1"/>
</dbReference>
<dbReference type="GO" id="GO:0022857">
    <property type="term" value="F:transmembrane transporter activity"/>
    <property type="evidence" value="ECO:0007669"/>
    <property type="project" value="InterPro"/>
</dbReference>
<keyword evidence="9" id="KW-1185">Reference proteome</keyword>
<keyword evidence="4 6" id="KW-0472">Membrane</keyword>
<reference evidence="8 9" key="1">
    <citation type="submission" date="2023-08" db="EMBL/GenBank/DDBJ databases">
        <title>Black Yeasts Isolated from many extreme environments.</title>
        <authorList>
            <person name="Coleine C."/>
            <person name="Stajich J.E."/>
            <person name="Selbmann L."/>
        </authorList>
    </citation>
    <scope>NUCLEOTIDE SEQUENCE [LARGE SCALE GENOMIC DNA]</scope>
    <source>
        <strain evidence="8 9">CCFEE 5935</strain>
    </source>
</reference>
<name>A0AAV9PC36_9PEZI</name>
<gene>
    <name evidence="8" type="ORF">LTR77_004191</name>
</gene>
<protein>
    <recommendedName>
        <fullName evidence="7">Major facilitator superfamily (MFS) profile domain-containing protein</fullName>
    </recommendedName>
</protein>
<dbReference type="Proteomes" id="UP001337655">
    <property type="component" value="Unassembled WGS sequence"/>
</dbReference>
<dbReference type="Pfam" id="PF07690">
    <property type="entry name" value="MFS_1"/>
    <property type="match status" value="1"/>
</dbReference>
<feature type="transmembrane region" description="Helical" evidence="6">
    <location>
        <begin position="68"/>
        <end position="93"/>
    </location>
</feature>
<feature type="domain" description="Major facilitator superfamily (MFS) profile" evidence="7">
    <location>
        <begin position="68"/>
        <end position="181"/>
    </location>
</feature>
<evidence type="ECO:0000256" key="5">
    <source>
        <dbReference type="SAM" id="MobiDB-lite"/>
    </source>
</evidence>
<feature type="compositionally biased region" description="Polar residues" evidence="5">
    <location>
        <begin position="21"/>
        <end position="30"/>
    </location>
</feature>
<evidence type="ECO:0000256" key="4">
    <source>
        <dbReference type="ARBA" id="ARBA00023136"/>
    </source>
</evidence>
<dbReference type="PANTHER" id="PTHR23502:SF47">
    <property type="entry name" value="MAJOR FACILITATOR SUPERFAMILY (MFS) PROFILE DOMAIN-CONTAINING PROTEIN-RELATED"/>
    <property type="match status" value="1"/>
</dbReference>
<comment type="subcellular location">
    <subcellularLocation>
        <location evidence="1">Membrane</location>
        <topology evidence="1">Multi-pass membrane protein</topology>
    </subcellularLocation>
</comment>
<evidence type="ECO:0000313" key="9">
    <source>
        <dbReference type="Proteomes" id="UP001337655"/>
    </source>
</evidence>
<dbReference type="PANTHER" id="PTHR23502">
    <property type="entry name" value="MAJOR FACILITATOR SUPERFAMILY"/>
    <property type="match status" value="1"/>
</dbReference>
<evidence type="ECO:0000313" key="8">
    <source>
        <dbReference type="EMBL" id="KAK5171047.1"/>
    </source>
</evidence>
<evidence type="ECO:0000256" key="6">
    <source>
        <dbReference type="SAM" id="Phobius"/>
    </source>
</evidence>